<dbReference type="SMART" id="SM00382">
    <property type="entry name" value="AAA"/>
    <property type="match status" value="1"/>
</dbReference>
<dbReference type="EMBL" id="JAPMKU010000002">
    <property type="protein sequence ID" value="MCX7468029.1"/>
    <property type="molecule type" value="Genomic_DNA"/>
</dbReference>
<dbReference type="InterPro" id="IPR011704">
    <property type="entry name" value="ATPase_dyneun-rel_AAA"/>
</dbReference>
<dbReference type="PANTHER" id="PTHR35023:SF1">
    <property type="entry name" value="MG-PROTOPORPHYRIN IX CHELATASE"/>
    <property type="match status" value="1"/>
</dbReference>
<keyword evidence="5" id="KW-1185">Reference proteome</keyword>
<evidence type="ECO:0000313" key="3">
    <source>
        <dbReference type="EMBL" id="MCX7468029.1"/>
    </source>
</evidence>
<dbReference type="CDD" id="cd00009">
    <property type="entry name" value="AAA"/>
    <property type="match status" value="1"/>
</dbReference>
<dbReference type="Pfam" id="PF17863">
    <property type="entry name" value="AAA_lid_2"/>
    <property type="match status" value="1"/>
</dbReference>
<dbReference type="InterPro" id="IPR052989">
    <property type="entry name" value="Mg-chelatase_DI-like"/>
</dbReference>
<organism evidence="3 4">
    <name type="scientific">Corynebacterium pygosceleis</name>
    <dbReference type="NCBI Taxonomy" id="2800406"/>
    <lineage>
        <taxon>Bacteria</taxon>
        <taxon>Bacillati</taxon>
        <taxon>Actinomycetota</taxon>
        <taxon>Actinomycetes</taxon>
        <taxon>Mycobacteriales</taxon>
        <taxon>Corynebacteriaceae</taxon>
        <taxon>Corynebacterium</taxon>
    </lineage>
</organism>
<protein>
    <submittedName>
        <fullName evidence="3">AAA family ATPase</fullName>
    </submittedName>
</protein>
<dbReference type="GO" id="GO:0005524">
    <property type="term" value="F:ATP binding"/>
    <property type="evidence" value="ECO:0007669"/>
    <property type="project" value="InterPro"/>
</dbReference>
<dbReference type="Proteomes" id="UP001081709">
    <property type="component" value="Unassembled WGS sequence"/>
</dbReference>
<dbReference type="Pfam" id="PF07728">
    <property type="entry name" value="AAA_5"/>
    <property type="match status" value="1"/>
</dbReference>
<dbReference type="Proteomes" id="UP001071478">
    <property type="component" value="Unassembled WGS sequence"/>
</dbReference>
<evidence type="ECO:0000313" key="5">
    <source>
        <dbReference type="Proteomes" id="UP001081709"/>
    </source>
</evidence>
<dbReference type="InterPro" id="IPR003593">
    <property type="entry name" value="AAA+_ATPase"/>
</dbReference>
<accession>A0A9Q4C6T8</accession>
<gene>
    <name evidence="2" type="ORF">OS125_06120</name>
    <name evidence="3" type="ORF">OS129_03930</name>
</gene>
<comment type="caution">
    <text evidence="3">The sequence shown here is derived from an EMBL/GenBank/DDBJ whole genome shotgun (WGS) entry which is preliminary data.</text>
</comment>
<evidence type="ECO:0000313" key="4">
    <source>
        <dbReference type="Proteomes" id="UP001071478"/>
    </source>
</evidence>
<feature type="domain" description="AAA+ ATPase" evidence="1">
    <location>
        <begin position="27"/>
        <end position="193"/>
    </location>
</feature>
<dbReference type="AlphaFoldDB" id="A0A9Q4C6T8"/>
<dbReference type="RefSeq" id="WP_248085864.1">
    <property type="nucleotide sequence ID" value="NZ_JAENIQ020000001.1"/>
</dbReference>
<evidence type="ECO:0000259" key="1">
    <source>
        <dbReference type="SMART" id="SM00382"/>
    </source>
</evidence>
<dbReference type="GO" id="GO:0016887">
    <property type="term" value="F:ATP hydrolysis activity"/>
    <property type="evidence" value="ECO:0007669"/>
    <property type="project" value="InterPro"/>
</dbReference>
<dbReference type="Gene3D" id="3.40.50.300">
    <property type="entry name" value="P-loop containing nucleotide triphosphate hydrolases"/>
    <property type="match status" value="1"/>
</dbReference>
<sequence>MPTYPFTGIVGQDEMKSALLLCAVDPLIGGVLALGDRGTGKTTTVRALGALLEGAGLSTPVVDMPLGVTEDRVIGSLDIDAALARGETKFRPGLLADAHGGFLYIDEINLLDDHLVDVLLDVAASGVNIVEREGVSHTHPARFVLVGSGNPEEGDLRPQLQDRFGLATWVTTVTDPAVRLEIVRNRLAFDRDPDAFLASVSARQGELGGRVVSARDLLPGVTLDDGLLARIIGVCAAAGTVGHRAELVVSRAAAAHAALEGRGSVDERDVRAVAKLCLRHRVAREAFETPADVEERLDSVLA</sequence>
<evidence type="ECO:0000313" key="2">
    <source>
        <dbReference type="EMBL" id="MCX7444819.1"/>
    </source>
</evidence>
<reference evidence="3" key="1">
    <citation type="submission" date="2022-11" db="EMBL/GenBank/DDBJ databases">
        <title>Corynebacterium sp. isolated from Penguins.</title>
        <authorList>
            <person name="Sedlar K."/>
            <person name="Svec P."/>
        </authorList>
    </citation>
    <scope>NUCLEOTIDE SEQUENCE</scope>
    <source>
        <strain evidence="2">P7003</strain>
        <strain evidence="3">P7374</strain>
    </source>
</reference>
<dbReference type="InterPro" id="IPR027417">
    <property type="entry name" value="P-loop_NTPase"/>
</dbReference>
<dbReference type="PANTHER" id="PTHR35023">
    <property type="entry name" value="CHELATASE-RELATED"/>
    <property type="match status" value="1"/>
</dbReference>
<dbReference type="SUPFAM" id="SSF52540">
    <property type="entry name" value="P-loop containing nucleoside triphosphate hydrolases"/>
    <property type="match status" value="1"/>
</dbReference>
<proteinExistence type="predicted"/>
<dbReference type="EMBL" id="JAPMKV010000003">
    <property type="protein sequence ID" value="MCX7444819.1"/>
    <property type="molecule type" value="Genomic_DNA"/>
</dbReference>
<name>A0A9Q4C6T8_9CORY</name>
<dbReference type="Gene3D" id="1.10.8.80">
    <property type="entry name" value="Magnesium chelatase subunit I, C-Terminal domain"/>
    <property type="match status" value="1"/>
</dbReference>
<dbReference type="InterPro" id="IPR041628">
    <property type="entry name" value="ChlI/MoxR_AAA_lid"/>
</dbReference>